<comment type="caution">
    <text evidence="3">The sequence shown here is derived from an EMBL/GenBank/DDBJ whole genome shotgun (WGS) entry which is preliminary data.</text>
</comment>
<sequence>MKVAVLLAGFLGLLVGAPAAATAETGASPGTSVTSASGTSTPVGGPAHSAYPADFPLPDGFQPEGIAIGPGPVAYFGSRATGEIYRADLRTGQGRVISPATGTPSLGLKIDASGRLFVAGGTGGDARVIDTRSGAVLASYRLATEASFVNDVILTRDAAYFTDSVNPVLYKLPFGRGGALPTQVVRVPLTGDIVYTAGFNVNGIAPTPDGTGLIIVQSGTGKLFRVAPSTGVATTIDLGGESVVNGDGLLLDGRVLHVVQNSFNTVTSLLLDRGATSGKVVRKLVDDRFDVPTTVAAFGDRLYLPNGRFTTPPTPTTPYNVIAVARF</sequence>
<protein>
    <submittedName>
        <fullName evidence="3">Superoxide dismutase</fullName>
    </submittedName>
</protein>
<keyword evidence="2" id="KW-0732">Signal</keyword>
<dbReference type="SUPFAM" id="SSF63829">
    <property type="entry name" value="Calcium-dependent phosphotriesterase"/>
    <property type="match status" value="1"/>
</dbReference>
<evidence type="ECO:0000313" key="3">
    <source>
        <dbReference type="EMBL" id="MFC4535428.1"/>
    </source>
</evidence>
<evidence type="ECO:0000313" key="4">
    <source>
        <dbReference type="Proteomes" id="UP001596004"/>
    </source>
</evidence>
<feature type="signal peptide" evidence="2">
    <location>
        <begin position="1"/>
        <end position="23"/>
    </location>
</feature>
<organism evidence="3 4">
    <name type="scientific">Sphaerisporangium dianthi</name>
    <dbReference type="NCBI Taxonomy" id="1436120"/>
    <lineage>
        <taxon>Bacteria</taxon>
        <taxon>Bacillati</taxon>
        <taxon>Actinomycetota</taxon>
        <taxon>Actinomycetes</taxon>
        <taxon>Streptosporangiales</taxon>
        <taxon>Streptosporangiaceae</taxon>
        <taxon>Sphaerisporangium</taxon>
    </lineage>
</organism>
<name>A0ABV9CR14_9ACTN</name>
<feature type="chain" id="PRO_5046163504" evidence="2">
    <location>
        <begin position="24"/>
        <end position="327"/>
    </location>
</feature>
<feature type="compositionally biased region" description="Low complexity" evidence="1">
    <location>
        <begin position="24"/>
        <end position="45"/>
    </location>
</feature>
<feature type="region of interest" description="Disordered" evidence="1">
    <location>
        <begin position="24"/>
        <end position="49"/>
    </location>
</feature>
<dbReference type="Gene3D" id="2.120.10.30">
    <property type="entry name" value="TolB, C-terminal domain"/>
    <property type="match status" value="1"/>
</dbReference>
<reference evidence="4" key="1">
    <citation type="journal article" date="2019" name="Int. J. Syst. Evol. Microbiol.">
        <title>The Global Catalogue of Microorganisms (GCM) 10K type strain sequencing project: providing services to taxonomists for standard genome sequencing and annotation.</title>
        <authorList>
            <consortium name="The Broad Institute Genomics Platform"/>
            <consortium name="The Broad Institute Genome Sequencing Center for Infectious Disease"/>
            <person name="Wu L."/>
            <person name="Ma J."/>
        </authorList>
    </citation>
    <scope>NUCLEOTIDE SEQUENCE [LARGE SCALE GENOMIC DNA]</scope>
    <source>
        <strain evidence="4">CGMCC 4.7132</strain>
    </source>
</reference>
<dbReference type="Proteomes" id="UP001596004">
    <property type="component" value="Unassembled WGS sequence"/>
</dbReference>
<gene>
    <name evidence="3" type="ORF">ACFO60_32090</name>
</gene>
<dbReference type="InterPro" id="IPR011042">
    <property type="entry name" value="6-blade_b-propeller_TolB-like"/>
</dbReference>
<accession>A0ABV9CR14</accession>
<evidence type="ECO:0000256" key="1">
    <source>
        <dbReference type="SAM" id="MobiDB-lite"/>
    </source>
</evidence>
<proteinExistence type="predicted"/>
<dbReference type="RefSeq" id="WP_380847970.1">
    <property type="nucleotide sequence ID" value="NZ_JBHSFP010000031.1"/>
</dbReference>
<dbReference type="EMBL" id="JBHSFP010000031">
    <property type="protein sequence ID" value="MFC4535428.1"/>
    <property type="molecule type" value="Genomic_DNA"/>
</dbReference>
<keyword evidence="4" id="KW-1185">Reference proteome</keyword>
<evidence type="ECO:0000256" key="2">
    <source>
        <dbReference type="SAM" id="SignalP"/>
    </source>
</evidence>